<organism evidence="2 3">
    <name type="scientific">Gigaspora margarita</name>
    <dbReference type="NCBI Taxonomy" id="4874"/>
    <lineage>
        <taxon>Eukaryota</taxon>
        <taxon>Fungi</taxon>
        <taxon>Fungi incertae sedis</taxon>
        <taxon>Mucoromycota</taxon>
        <taxon>Glomeromycotina</taxon>
        <taxon>Glomeromycetes</taxon>
        <taxon>Diversisporales</taxon>
        <taxon>Gigasporaceae</taxon>
        <taxon>Gigaspora</taxon>
    </lineage>
</organism>
<feature type="region of interest" description="Disordered" evidence="1">
    <location>
        <begin position="153"/>
        <end position="209"/>
    </location>
</feature>
<dbReference type="Proteomes" id="UP000789901">
    <property type="component" value="Unassembled WGS sequence"/>
</dbReference>
<evidence type="ECO:0000313" key="2">
    <source>
        <dbReference type="EMBL" id="CAG8714672.1"/>
    </source>
</evidence>
<keyword evidence="3" id="KW-1185">Reference proteome</keyword>
<sequence>MHGFSRYRRIKYIQEDILFHQPTALEDILFHQLIIHHNIGVTLESDIDAIHEVGVLVVKDQEVILQAVHEVEALNVIILKVLGKIMIKTLKMQRVPVSSPVEHESLNLLHRNNSSHSRSCEYSFSSQCNNLYESHEIGSPSWYNKLPSRSYSRSHTSNSLINNNQLESPDSPRPFASPELSVSPEPTNGYKSVPHKQSKISDINPSDNGEGKLTNISLNLYNICILGLTSANNIDRQSSASTREESIQQNTPAADNHYLSNE</sequence>
<evidence type="ECO:0000256" key="1">
    <source>
        <dbReference type="SAM" id="MobiDB-lite"/>
    </source>
</evidence>
<comment type="caution">
    <text evidence="2">The sequence shown here is derived from an EMBL/GenBank/DDBJ whole genome shotgun (WGS) entry which is preliminary data.</text>
</comment>
<feature type="non-terminal residue" evidence="2">
    <location>
        <position position="262"/>
    </location>
</feature>
<reference evidence="2 3" key="1">
    <citation type="submission" date="2021-06" db="EMBL/GenBank/DDBJ databases">
        <authorList>
            <person name="Kallberg Y."/>
            <person name="Tangrot J."/>
            <person name="Rosling A."/>
        </authorList>
    </citation>
    <scope>NUCLEOTIDE SEQUENCE [LARGE SCALE GENOMIC DNA]</scope>
    <source>
        <strain evidence="2 3">120-4 pot B 10/14</strain>
    </source>
</reference>
<dbReference type="EMBL" id="CAJVQB010008147">
    <property type="protein sequence ID" value="CAG8714672.1"/>
    <property type="molecule type" value="Genomic_DNA"/>
</dbReference>
<gene>
    <name evidence="2" type="ORF">GMARGA_LOCUS13014</name>
</gene>
<feature type="region of interest" description="Disordered" evidence="1">
    <location>
        <begin position="237"/>
        <end position="262"/>
    </location>
</feature>
<protein>
    <submittedName>
        <fullName evidence="2">11263_t:CDS:1</fullName>
    </submittedName>
</protein>
<accession>A0ABN7V0S8</accession>
<proteinExistence type="predicted"/>
<evidence type="ECO:0000313" key="3">
    <source>
        <dbReference type="Proteomes" id="UP000789901"/>
    </source>
</evidence>
<name>A0ABN7V0S8_GIGMA</name>